<keyword evidence="1" id="KW-0472">Membrane</keyword>
<dbReference type="STRING" id="180197.SAMN02982919_00233"/>
<proteinExistence type="predicted"/>
<sequence>MPPHLSPQIYKALAAVSACIGLSFSAVTGHFFVLGLQRMEPNETARDALAIAGLLMIAAEVAAFFIAALLPIKIMRSLRWLLLGMGLLLVIFEAVTVFATQQVLVQSSEASRAGTQARIDYLHSSISKAQQSAIAMRQTAQEQVGSRFINQRQDGAQLLQSAQALEAQADAQALELARLLAQQQHTLAQALGHHGVLAYSTARAVLMSITGLVMMSTAGVLLRANCANRAVPDTVPTVPAQSKTTVLSSVETVPTVPASTVLPEAQQHSPVLEPVAVPATEIPSTPTATDQRYAKVRAAVLGGMSPSVRAIQELVGGSTGTARELQAKLLAIGLIEKSGKSYKSAHTPLSQRFQERI</sequence>
<evidence type="ECO:0000313" key="2">
    <source>
        <dbReference type="EMBL" id="SEQ22182.1"/>
    </source>
</evidence>
<gene>
    <name evidence="2" type="ORF">SAMN02982919_00233</name>
</gene>
<keyword evidence="1" id="KW-0812">Transmembrane</keyword>
<dbReference type="Proteomes" id="UP000199766">
    <property type="component" value="Unassembled WGS sequence"/>
</dbReference>
<feature type="transmembrane region" description="Helical" evidence="1">
    <location>
        <begin position="80"/>
        <end position="99"/>
    </location>
</feature>
<organism evidence="2 3">
    <name type="scientific">Giesbergeria anulus</name>
    <dbReference type="NCBI Taxonomy" id="180197"/>
    <lineage>
        <taxon>Bacteria</taxon>
        <taxon>Pseudomonadati</taxon>
        <taxon>Pseudomonadota</taxon>
        <taxon>Betaproteobacteria</taxon>
        <taxon>Burkholderiales</taxon>
        <taxon>Comamonadaceae</taxon>
        <taxon>Giesbergeria</taxon>
    </lineage>
</organism>
<evidence type="ECO:0000256" key="1">
    <source>
        <dbReference type="SAM" id="Phobius"/>
    </source>
</evidence>
<keyword evidence="1" id="KW-1133">Transmembrane helix</keyword>
<feature type="transmembrane region" description="Helical" evidence="1">
    <location>
        <begin position="12"/>
        <end position="36"/>
    </location>
</feature>
<keyword evidence="3" id="KW-1185">Reference proteome</keyword>
<dbReference type="RefSeq" id="WP_091451470.1">
    <property type="nucleotide sequence ID" value="NZ_FOGD01000001.1"/>
</dbReference>
<evidence type="ECO:0000313" key="3">
    <source>
        <dbReference type="Proteomes" id="UP000199766"/>
    </source>
</evidence>
<protein>
    <submittedName>
        <fullName evidence="2">Uncharacterized protein</fullName>
    </submittedName>
</protein>
<dbReference type="AlphaFoldDB" id="A0A1H9E9D5"/>
<feature type="transmembrane region" description="Helical" evidence="1">
    <location>
        <begin position="48"/>
        <end position="68"/>
    </location>
</feature>
<dbReference type="EMBL" id="FOGD01000001">
    <property type="protein sequence ID" value="SEQ22182.1"/>
    <property type="molecule type" value="Genomic_DNA"/>
</dbReference>
<accession>A0A1H9E9D5</accession>
<name>A0A1H9E9D5_9BURK</name>
<reference evidence="2 3" key="1">
    <citation type="submission" date="2016-10" db="EMBL/GenBank/DDBJ databases">
        <authorList>
            <person name="de Groot N.N."/>
        </authorList>
    </citation>
    <scope>NUCLEOTIDE SEQUENCE [LARGE SCALE GENOMIC DNA]</scope>
    <source>
        <strain evidence="2 3">ATCC 35958</strain>
    </source>
</reference>